<organism evidence="1 2">
    <name type="scientific">Avena sativa</name>
    <name type="common">Oat</name>
    <dbReference type="NCBI Taxonomy" id="4498"/>
    <lineage>
        <taxon>Eukaryota</taxon>
        <taxon>Viridiplantae</taxon>
        <taxon>Streptophyta</taxon>
        <taxon>Embryophyta</taxon>
        <taxon>Tracheophyta</taxon>
        <taxon>Spermatophyta</taxon>
        <taxon>Magnoliopsida</taxon>
        <taxon>Liliopsida</taxon>
        <taxon>Poales</taxon>
        <taxon>Poaceae</taxon>
        <taxon>BOP clade</taxon>
        <taxon>Pooideae</taxon>
        <taxon>Poodae</taxon>
        <taxon>Poeae</taxon>
        <taxon>Poeae Chloroplast Group 1 (Aveneae type)</taxon>
        <taxon>Aveninae</taxon>
        <taxon>Avena</taxon>
    </lineage>
</organism>
<proteinExistence type="predicted"/>
<protein>
    <submittedName>
        <fullName evidence="1">Uncharacterized protein</fullName>
    </submittedName>
</protein>
<sequence>MDHRSSILHRDLELMLCDETAKPQPLPFALMKEITNCFSDEQQIGKGQFAVVYKGNLENGTVAVKTLSNTYEYGMEFEQEVECLMMIKHKNIIRFLGYCDETQGSMEEYNEKLVMEDVRHRLLCFEYHPKGSLYEYITDKSRGLHWRDNYRIIRGICQGLHYLHQKNIVHLDLNPTNILWDHNLEPKVTDFGKSMYFVEMQDHDIIKITGTPGYLAPESYNYTEVTYRKSYRLDIYSLGVVIIEILTGKKGYHDVDDVVDSWTDMLEESQKEVQLEQVRVCAEIGIDCTNFDPAKRPDTQYIISRLNETVCMDGYIENSVITSLQIDPDMLIGTTHALCLSYQQLNPDIRRCIEYCSIFPRGSKLRMVHLVRLWIAQGFVHASSATTDMEDVAQCYIQELVSCSFLQPIESTSDTDCFTILYELYDLLGKVTRNDYCLIENKGCDRGEGWEGAIPRYVQHLFIEKYDAKLINEKTLGLKSLRTLIIYFVEEDTPIEEKVLEGIFEELPELRVVAFAWSQEHAAIMLENKFSIPESICRLKHLRYFAFKTKKSCSLILPRALNTLRYIQLLDFGDANIVEFNFGDHVNLRHIFCRSWENFGNIGSRRSLQTLPPFNVRNEHGYEVKQLRDLNNLRGCLEIGCLESVKCKEEALEANLGAKERLTKLKLEWSLGNCSPEVQAEVLEGLCPPVGLQTLHIEGYQGSRYPDWMVGKQNGGLQELQFWVCLGPVPQLVEAYPHLRLLQLCNCSWDALPGNMENLKSLKKLYIFGCPNIRSLPTLPRSLESFVVILLDDEFTKSCKTVGHPNWQKLEHIPTKSFS</sequence>
<evidence type="ECO:0000313" key="2">
    <source>
        <dbReference type="Proteomes" id="UP001732700"/>
    </source>
</evidence>
<name>A0ACD5U7M3_AVESA</name>
<reference evidence="1" key="1">
    <citation type="submission" date="2021-05" db="EMBL/GenBank/DDBJ databases">
        <authorList>
            <person name="Scholz U."/>
            <person name="Mascher M."/>
            <person name="Fiebig A."/>
        </authorList>
    </citation>
    <scope>NUCLEOTIDE SEQUENCE [LARGE SCALE GENOMIC DNA]</scope>
</reference>
<accession>A0ACD5U7M3</accession>
<dbReference type="Proteomes" id="UP001732700">
    <property type="component" value="Chromosome 1D"/>
</dbReference>
<dbReference type="EnsemblPlants" id="AVESA.00010b.r2.1DG0196080.1">
    <property type="protein sequence ID" value="AVESA.00010b.r2.1DG0196080.1.CDS"/>
    <property type="gene ID" value="AVESA.00010b.r2.1DG0196080"/>
</dbReference>
<evidence type="ECO:0000313" key="1">
    <source>
        <dbReference type="EnsemblPlants" id="AVESA.00010b.r2.1DG0196080.1.CDS"/>
    </source>
</evidence>
<keyword evidence="2" id="KW-1185">Reference proteome</keyword>
<reference evidence="1" key="2">
    <citation type="submission" date="2025-09" db="UniProtKB">
        <authorList>
            <consortium name="EnsemblPlants"/>
        </authorList>
    </citation>
    <scope>IDENTIFICATION</scope>
</reference>